<feature type="region of interest" description="Disordered" evidence="1">
    <location>
        <begin position="251"/>
        <end position="275"/>
    </location>
</feature>
<comment type="caution">
    <text evidence="2">The sequence shown here is derived from an EMBL/GenBank/DDBJ whole genome shotgun (WGS) entry which is preliminary data.</text>
</comment>
<accession>A0A5J4UCS7</accession>
<evidence type="ECO:0000256" key="1">
    <source>
        <dbReference type="SAM" id="MobiDB-lite"/>
    </source>
</evidence>
<feature type="region of interest" description="Disordered" evidence="1">
    <location>
        <begin position="175"/>
        <end position="213"/>
    </location>
</feature>
<dbReference type="EMBL" id="SNRW01017752">
    <property type="protein sequence ID" value="KAA6368010.1"/>
    <property type="molecule type" value="Genomic_DNA"/>
</dbReference>
<feature type="compositionally biased region" description="Basic residues" evidence="1">
    <location>
        <begin position="251"/>
        <end position="261"/>
    </location>
</feature>
<organism evidence="2 3">
    <name type="scientific">Streblomastix strix</name>
    <dbReference type="NCBI Taxonomy" id="222440"/>
    <lineage>
        <taxon>Eukaryota</taxon>
        <taxon>Metamonada</taxon>
        <taxon>Preaxostyla</taxon>
        <taxon>Oxymonadida</taxon>
        <taxon>Streblomastigidae</taxon>
        <taxon>Streblomastix</taxon>
    </lineage>
</organism>
<reference evidence="2 3" key="1">
    <citation type="submission" date="2019-03" db="EMBL/GenBank/DDBJ databases">
        <title>Single cell metagenomics reveals metabolic interactions within the superorganism composed of flagellate Streblomastix strix and complex community of Bacteroidetes bacteria on its surface.</title>
        <authorList>
            <person name="Treitli S.C."/>
            <person name="Kolisko M."/>
            <person name="Husnik F."/>
            <person name="Keeling P."/>
            <person name="Hampl V."/>
        </authorList>
    </citation>
    <scope>NUCLEOTIDE SEQUENCE [LARGE SCALE GENOMIC DNA]</scope>
    <source>
        <strain evidence="2">ST1C</strain>
    </source>
</reference>
<dbReference type="AlphaFoldDB" id="A0A5J4UCS7"/>
<name>A0A5J4UCS7_9EUKA</name>
<protein>
    <submittedName>
        <fullName evidence="2">Uncharacterized protein</fullName>
    </submittedName>
</protein>
<proteinExistence type="predicted"/>
<feature type="compositionally biased region" description="Polar residues" evidence="1">
    <location>
        <begin position="175"/>
        <end position="193"/>
    </location>
</feature>
<sequence>MGESTKKIIHPRIIKRQQWSGWIHQHTSQIHQSIPEAVIGLITFAAQQIVETETEREDQEQLTNKIERIVADGTDDNEDNDQSEHAFELKHFTNGNDGLRKNDSRTQLQATVNGESNPEINITKIYTNTPLHNVNGSDRLGGNGCGTQFQAVTNENGHLNHQAIDYTGNENNIEQSNYNRIGGELNNQRPSNESQHEQKSKFQDNGNTKLRETRSFHTTTLEYDLRNPNSSYSKGYSQLITTLSEFAQVKRKVIVPRRRKQPTNEHDTRSKKHGT</sequence>
<gene>
    <name evidence="2" type="ORF">EZS28_036462</name>
</gene>
<dbReference type="Proteomes" id="UP000324800">
    <property type="component" value="Unassembled WGS sequence"/>
</dbReference>
<evidence type="ECO:0000313" key="3">
    <source>
        <dbReference type="Proteomes" id="UP000324800"/>
    </source>
</evidence>
<evidence type="ECO:0000313" key="2">
    <source>
        <dbReference type="EMBL" id="KAA6368010.1"/>
    </source>
</evidence>